<evidence type="ECO:0000259" key="4">
    <source>
        <dbReference type="Pfam" id="PF20257"/>
    </source>
</evidence>
<dbReference type="PANTHER" id="PTHR35092:SF1">
    <property type="entry name" value="CHLORINASE MJ1651"/>
    <property type="match status" value="1"/>
</dbReference>
<dbReference type="InterPro" id="IPR046470">
    <property type="entry name" value="SAM_HAT_C"/>
</dbReference>
<dbReference type="PANTHER" id="PTHR35092">
    <property type="entry name" value="CHLORINASE MJ1651"/>
    <property type="match status" value="1"/>
</dbReference>
<dbReference type="Gene3D" id="3.40.50.10790">
    <property type="entry name" value="S-adenosyl-l-methionine hydroxide adenosyltransferase, N-terminal"/>
    <property type="match status" value="1"/>
</dbReference>
<dbReference type="Pfam" id="PF01887">
    <property type="entry name" value="SAM_HAT_N"/>
    <property type="match status" value="1"/>
</dbReference>
<dbReference type="SUPFAM" id="SSF101852">
    <property type="entry name" value="Bacterial fluorinating enzyme, C-terminal domain"/>
    <property type="match status" value="1"/>
</dbReference>
<dbReference type="InterPro" id="IPR046469">
    <property type="entry name" value="SAM_HAT_N"/>
</dbReference>
<evidence type="ECO:0000256" key="1">
    <source>
        <dbReference type="ARBA" id="ARBA00022691"/>
    </source>
</evidence>
<evidence type="ECO:0008006" key="7">
    <source>
        <dbReference type="Google" id="ProtNLM"/>
    </source>
</evidence>
<proteinExistence type="inferred from homology"/>
<dbReference type="Pfam" id="PF20257">
    <property type="entry name" value="SAM_HAT_C"/>
    <property type="match status" value="1"/>
</dbReference>
<keyword evidence="1" id="KW-0949">S-adenosyl-L-methionine</keyword>
<dbReference type="PIRSF" id="PIRSF006779">
    <property type="entry name" value="UCP006779"/>
    <property type="match status" value="1"/>
</dbReference>
<reference evidence="5 6" key="1">
    <citation type="submission" date="2016-11" db="EMBL/GenBank/DDBJ databases">
        <title>The macronuclear genome of Stentor coeruleus: a giant cell with tiny introns.</title>
        <authorList>
            <person name="Slabodnick M."/>
            <person name="Ruby J.G."/>
            <person name="Reiff S.B."/>
            <person name="Swart E.C."/>
            <person name="Gosai S."/>
            <person name="Prabakaran S."/>
            <person name="Witkowska E."/>
            <person name="Larue G.E."/>
            <person name="Fisher S."/>
            <person name="Freeman R.M."/>
            <person name="Gunawardena J."/>
            <person name="Chu W."/>
            <person name="Stover N.A."/>
            <person name="Gregory B.D."/>
            <person name="Nowacki M."/>
            <person name="Derisi J."/>
            <person name="Roy S.W."/>
            <person name="Marshall W.F."/>
            <person name="Sood P."/>
        </authorList>
    </citation>
    <scope>NUCLEOTIDE SEQUENCE [LARGE SCALE GENOMIC DNA]</scope>
    <source>
        <strain evidence="5">WM001</strain>
    </source>
</reference>
<comment type="caution">
    <text evidence="5">The sequence shown here is derived from an EMBL/GenBank/DDBJ whole genome shotgun (WGS) entry which is preliminary data.</text>
</comment>
<dbReference type="OrthoDB" id="25282at2759"/>
<name>A0A1R2CBJ5_9CILI</name>
<dbReference type="EMBL" id="MPUH01000207">
    <property type="protein sequence ID" value="OMJ86373.1"/>
    <property type="molecule type" value="Genomic_DNA"/>
</dbReference>
<dbReference type="SUPFAM" id="SSF102522">
    <property type="entry name" value="Bacterial fluorinating enzyme, N-terminal domain"/>
    <property type="match status" value="1"/>
</dbReference>
<dbReference type="Proteomes" id="UP000187209">
    <property type="component" value="Unassembled WGS sequence"/>
</dbReference>
<dbReference type="InterPro" id="IPR002747">
    <property type="entry name" value="SAM_OH_AdoTrfase"/>
</dbReference>
<dbReference type="AlphaFoldDB" id="A0A1R2CBJ5"/>
<sequence length="258" mass="28523">MSIITLTTDFGYDDWYVGAMKGVILSINLKVTLVDITHNCPSGDIMSGAFIIKNSDYFPQNTIHIIVVDPGVGSSRIPLIAKLSNNQIYVLPDNGLLTLLLQKHSLVEAFAIENHKFMLNSISNTFHGRDIFAPAAAYASTGINISEFGRPINDLVQLSIQPIEKIENSISGTIVYIDKFGNLISNIHNSFINKKILLARLKNYTINQVGYKFCDVGRNESVVIFSSDGYIEIAVNLGSAKNIYNVEVGEKMIIEFDN</sequence>
<dbReference type="InterPro" id="IPR023228">
    <property type="entry name" value="SAM_OH_AdoTrfase_N_sf"/>
</dbReference>
<comment type="similarity">
    <text evidence="2">Belongs to the SAM hydrolase / SAM-dependent halogenase family.</text>
</comment>
<dbReference type="Gene3D" id="2.40.30.90">
    <property type="entry name" value="Bacterial fluorinating enzyme like"/>
    <property type="match status" value="1"/>
</dbReference>
<keyword evidence="6" id="KW-1185">Reference proteome</keyword>
<gene>
    <name evidence="5" type="ORF">SteCoe_12095</name>
</gene>
<evidence type="ECO:0000259" key="3">
    <source>
        <dbReference type="Pfam" id="PF01887"/>
    </source>
</evidence>
<organism evidence="5 6">
    <name type="scientific">Stentor coeruleus</name>
    <dbReference type="NCBI Taxonomy" id="5963"/>
    <lineage>
        <taxon>Eukaryota</taxon>
        <taxon>Sar</taxon>
        <taxon>Alveolata</taxon>
        <taxon>Ciliophora</taxon>
        <taxon>Postciliodesmatophora</taxon>
        <taxon>Heterotrichea</taxon>
        <taxon>Heterotrichida</taxon>
        <taxon>Stentoridae</taxon>
        <taxon>Stentor</taxon>
    </lineage>
</organism>
<protein>
    <recommendedName>
        <fullName evidence="7">SAM-dependent chlorinase/fluorinase</fullName>
    </recommendedName>
</protein>
<evidence type="ECO:0000313" key="6">
    <source>
        <dbReference type="Proteomes" id="UP000187209"/>
    </source>
</evidence>
<accession>A0A1R2CBJ5</accession>
<dbReference type="InterPro" id="IPR023227">
    <property type="entry name" value="SAM_OH_AdoTrfase_C_sf"/>
</dbReference>
<feature type="domain" description="S-adenosyl-l-methionine hydroxide adenosyltransferase N-terminal" evidence="3">
    <location>
        <begin position="4"/>
        <end position="149"/>
    </location>
</feature>
<evidence type="ECO:0000313" key="5">
    <source>
        <dbReference type="EMBL" id="OMJ86373.1"/>
    </source>
</evidence>
<feature type="domain" description="S-adenosyl-l-methionine hydroxide adenosyltransferase C-terminal" evidence="4">
    <location>
        <begin position="172"/>
        <end position="251"/>
    </location>
</feature>
<evidence type="ECO:0000256" key="2">
    <source>
        <dbReference type="ARBA" id="ARBA00024035"/>
    </source>
</evidence>